<feature type="transmembrane region" description="Helical" evidence="7">
    <location>
        <begin position="21"/>
        <end position="46"/>
    </location>
</feature>
<dbReference type="Gene3D" id="1.20.1250.20">
    <property type="entry name" value="MFS general substrate transporter like domains"/>
    <property type="match status" value="1"/>
</dbReference>
<proteinExistence type="predicted"/>
<keyword evidence="10" id="KW-1185">Reference proteome</keyword>
<evidence type="ECO:0000259" key="8">
    <source>
        <dbReference type="PROSITE" id="PS50850"/>
    </source>
</evidence>
<feature type="transmembrane region" description="Helical" evidence="7">
    <location>
        <begin position="296"/>
        <end position="315"/>
    </location>
</feature>
<dbReference type="PANTHER" id="PTHR23513">
    <property type="entry name" value="INTEGRAL MEMBRANE EFFLUX PROTEIN-RELATED"/>
    <property type="match status" value="1"/>
</dbReference>
<feature type="transmembrane region" description="Helical" evidence="7">
    <location>
        <begin position="52"/>
        <end position="75"/>
    </location>
</feature>
<feature type="transmembrane region" description="Helical" evidence="7">
    <location>
        <begin position="87"/>
        <end position="108"/>
    </location>
</feature>
<dbReference type="GO" id="GO:0005886">
    <property type="term" value="C:plasma membrane"/>
    <property type="evidence" value="ECO:0007669"/>
    <property type="project" value="UniProtKB-SubCell"/>
</dbReference>
<feature type="transmembrane region" description="Helical" evidence="7">
    <location>
        <begin position="391"/>
        <end position="411"/>
    </location>
</feature>
<evidence type="ECO:0000256" key="3">
    <source>
        <dbReference type="ARBA" id="ARBA00022475"/>
    </source>
</evidence>
<name>A0A495X8J7_9PSEU</name>
<gene>
    <name evidence="9" type="ORF">DFJ66_2380</name>
</gene>
<dbReference type="CDD" id="cd06173">
    <property type="entry name" value="MFS_MefA_like"/>
    <property type="match status" value="1"/>
</dbReference>
<dbReference type="InterPro" id="IPR020846">
    <property type="entry name" value="MFS_dom"/>
</dbReference>
<dbReference type="PROSITE" id="PS50850">
    <property type="entry name" value="MFS"/>
    <property type="match status" value="1"/>
</dbReference>
<comment type="caution">
    <text evidence="9">The sequence shown here is derived from an EMBL/GenBank/DDBJ whole genome shotgun (WGS) entry which is preliminary data.</text>
</comment>
<sequence>MNPHKPDSRARRSLLFRRRDFGLLWLGETTSVTGSAMTSVVLPLIAVTVLDAGTFVIALVEAAIWLPWLVVGLPAGALIDRLRSRGVMVWCDVVGALTIVLLVVSMALDALTVGQLLAAALVSGVRAVFFEPAHYKYLPLLVEDDELPAANSLVHGSESASVVAGPALAGVVVGAFGALAALLADAVTFLVSALCLLGIRTREPRPERTAGPGGIGGEIAEGVRFTVRDRYLRVVALTGGLLNFTLAGMGALQVVFLVRTNGVPAALAGVVVGLAGLGGVVGAVVATFIARRLGSARAVVAIIGTGVVCGLLVPLTGPGPALGWFVVGTLGQVATVVAANVLMAGFTQRYCPRELLARVMVVSRVVAYATAPLGAVAAGALGSALGVRGAMWVLALSAASAVAVQVLGGLARTRDLPATYDPSRT</sequence>
<evidence type="ECO:0000256" key="6">
    <source>
        <dbReference type="ARBA" id="ARBA00023136"/>
    </source>
</evidence>
<evidence type="ECO:0000256" key="5">
    <source>
        <dbReference type="ARBA" id="ARBA00022989"/>
    </source>
</evidence>
<dbReference type="InterPro" id="IPR036259">
    <property type="entry name" value="MFS_trans_sf"/>
</dbReference>
<dbReference type="Pfam" id="PF05977">
    <property type="entry name" value="MFS_3"/>
    <property type="match status" value="1"/>
</dbReference>
<evidence type="ECO:0000313" key="9">
    <source>
        <dbReference type="EMBL" id="RKT69184.1"/>
    </source>
</evidence>
<feature type="transmembrane region" description="Helical" evidence="7">
    <location>
        <begin position="321"/>
        <end position="344"/>
    </location>
</feature>
<keyword evidence="5 7" id="KW-1133">Transmembrane helix</keyword>
<dbReference type="AlphaFoldDB" id="A0A495X8J7"/>
<dbReference type="RefSeq" id="WP_121220735.1">
    <property type="nucleotide sequence ID" value="NZ_JBIUBA010000002.1"/>
</dbReference>
<dbReference type="Proteomes" id="UP000272729">
    <property type="component" value="Unassembled WGS sequence"/>
</dbReference>
<dbReference type="SUPFAM" id="SSF103473">
    <property type="entry name" value="MFS general substrate transporter"/>
    <property type="match status" value="1"/>
</dbReference>
<feature type="domain" description="Major facilitator superfamily (MFS) profile" evidence="8">
    <location>
        <begin position="231"/>
        <end position="425"/>
    </location>
</feature>
<dbReference type="InterPro" id="IPR010290">
    <property type="entry name" value="TM_effector"/>
</dbReference>
<feature type="transmembrane region" description="Helical" evidence="7">
    <location>
        <begin position="264"/>
        <end position="289"/>
    </location>
</feature>
<evidence type="ECO:0000256" key="2">
    <source>
        <dbReference type="ARBA" id="ARBA00022448"/>
    </source>
</evidence>
<protein>
    <submittedName>
        <fullName evidence="9">Putative MFS family arabinose efflux permease</fullName>
    </submittedName>
</protein>
<comment type="subcellular location">
    <subcellularLocation>
        <location evidence="1">Cell membrane</location>
        <topology evidence="1">Multi-pass membrane protein</topology>
    </subcellularLocation>
</comment>
<dbReference type="OrthoDB" id="9815525at2"/>
<dbReference type="GO" id="GO:0022857">
    <property type="term" value="F:transmembrane transporter activity"/>
    <property type="evidence" value="ECO:0007669"/>
    <property type="project" value="InterPro"/>
</dbReference>
<keyword evidence="6 7" id="KW-0472">Membrane</keyword>
<feature type="transmembrane region" description="Helical" evidence="7">
    <location>
        <begin position="365"/>
        <end position="385"/>
    </location>
</feature>
<reference evidence="9 10" key="1">
    <citation type="submission" date="2018-10" db="EMBL/GenBank/DDBJ databases">
        <title>Sequencing the genomes of 1000 actinobacteria strains.</title>
        <authorList>
            <person name="Klenk H.-P."/>
        </authorList>
    </citation>
    <scope>NUCLEOTIDE SEQUENCE [LARGE SCALE GENOMIC DNA]</scope>
    <source>
        <strain evidence="9 10">DSM 43911</strain>
    </source>
</reference>
<dbReference type="EMBL" id="RBXR01000001">
    <property type="protein sequence ID" value="RKT69184.1"/>
    <property type="molecule type" value="Genomic_DNA"/>
</dbReference>
<evidence type="ECO:0000256" key="1">
    <source>
        <dbReference type="ARBA" id="ARBA00004651"/>
    </source>
</evidence>
<keyword evidence="2" id="KW-0813">Transport</keyword>
<feature type="transmembrane region" description="Helical" evidence="7">
    <location>
        <begin position="234"/>
        <end position="258"/>
    </location>
</feature>
<evidence type="ECO:0000313" key="10">
    <source>
        <dbReference type="Proteomes" id="UP000272729"/>
    </source>
</evidence>
<dbReference type="PANTHER" id="PTHR23513:SF6">
    <property type="entry name" value="MAJOR FACILITATOR SUPERFAMILY ASSOCIATED DOMAIN-CONTAINING PROTEIN"/>
    <property type="match status" value="1"/>
</dbReference>
<accession>A0A495X8J7</accession>
<keyword evidence="3" id="KW-1003">Cell membrane</keyword>
<evidence type="ECO:0000256" key="7">
    <source>
        <dbReference type="SAM" id="Phobius"/>
    </source>
</evidence>
<evidence type="ECO:0000256" key="4">
    <source>
        <dbReference type="ARBA" id="ARBA00022692"/>
    </source>
</evidence>
<organism evidence="9 10">
    <name type="scientific">Saccharothrix variisporea</name>
    <dbReference type="NCBI Taxonomy" id="543527"/>
    <lineage>
        <taxon>Bacteria</taxon>
        <taxon>Bacillati</taxon>
        <taxon>Actinomycetota</taxon>
        <taxon>Actinomycetes</taxon>
        <taxon>Pseudonocardiales</taxon>
        <taxon>Pseudonocardiaceae</taxon>
        <taxon>Saccharothrix</taxon>
    </lineage>
</organism>
<feature type="transmembrane region" description="Helical" evidence="7">
    <location>
        <begin position="167"/>
        <end position="199"/>
    </location>
</feature>
<keyword evidence="4 7" id="KW-0812">Transmembrane</keyword>